<dbReference type="SUPFAM" id="SSF55718">
    <property type="entry name" value="SCP-like"/>
    <property type="match status" value="1"/>
</dbReference>
<organism evidence="2 3">
    <name type="scientific">Pseudomonas fluorescens</name>
    <dbReference type="NCBI Taxonomy" id="294"/>
    <lineage>
        <taxon>Bacteria</taxon>
        <taxon>Pseudomonadati</taxon>
        <taxon>Pseudomonadota</taxon>
        <taxon>Gammaproteobacteria</taxon>
        <taxon>Pseudomonadales</taxon>
        <taxon>Pseudomonadaceae</taxon>
        <taxon>Pseudomonas</taxon>
    </lineage>
</organism>
<protein>
    <recommendedName>
        <fullName evidence="1">Alkyl sulfatase C-terminal domain-containing protein</fullName>
    </recommendedName>
</protein>
<dbReference type="EMBL" id="CABVHB010000103">
    <property type="protein sequence ID" value="VVN45634.1"/>
    <property type="molecule type" value="Genomic_DNA"/>
</dbReference>
<name>A0A5E6XYG4_PSEFL</name>
<feature type="domain" description="Alkyl sulfatase C-terminal" evidence="1">
    <location>
        <begin position="2"/>
        <end position="45"/>
    </location>
</feature>
<dbReference type="InterPro" id="IPR029229">
    <property type="entry name" value="Alkyl_sulf_C"/>
</dbReference>
<dbReference type="Pfam" id="PF14864">
    <property type="entry name" value="Alkyl_sulf_C"/>
    <property type="match status" value="1"/>
</dbReference>
<gene>
    <name evidence="2" type="ORF">PS673_05724</name>
</gene>
<sequence length="56" mass="6345">MLNHTEGVEAKDADAKVTLTRDTLNKIVLKETSLKDALASGDIKMPAWSVEWQRYR</sequence>
<evidence type="ECO:0000313" key="2">
    <source>
        <dbReference type="EMBL" id="VVN45634.1"/>
    </source>
</evidence>
<reference evidence="2 3" key="1">
    <citation type="submission" date="2019-09" db="EMBL/GenBank/DDBJ databases">
        <authorList>
            <person name="Chandra G."/>
            <person name="Truman W A."/>
        </authorList>
    </citation>
    <scope>NUCLEOTIDE SEQUENCE [LARGE SCALE GENOMIC DNA]</scope>
    <source>
        <strain evidence="2">PS673</strain>
    </source>
</reference>
<dbReference type="Proteomes" id="UP000344274">
    <property type="component" value="Unassembled WGS sequence"/>
</dbReference>
<dbReference type="AlphaFoldDB" id="A0A5E6XYG4"/>
<dbReference type="Gene3D" id="3.30.1050.10">
    <property type="entry name" value="SCP2 sterol-binding domain"/>
    <property type="match status" value="1"/>
</dbReference>
<dbReference type="InterPro" id="IPR036527">
    <property type="entry name" value="SCP2_sterol-bd_dom_sf"/>
</dbReference>
<evidence type="ECO:0000259" key="1">
    <source>
        <dbReference type="Pfam" id="PF14864"/>
    </source>
</evidence>
<proteinExistence type="predicted"/>
<evidence type="ECO:0000313" key="3">
    <source>
        <dbReference type="Proteomes" id="UP000344274"/>
    </source>
</evidence>
<accession>A0A5E6XYG4</accession>